<dbReference type="PANTHER" id="PTHR10073">
    <property type="entry name" value="DNA MISMATCH REPAIR PROTEIN MLH, PMS, MUTL"/>
    <property type="match status" value="1"/>
</dbReference>
<dbReference type="GO" id="GO:0061982">
    <property type="term" value="P:meiosis I cell cycle process"/>
    <property type="evidence" value="ECO:0007669"/>
    <property type="project" value="UniProtKB-ARBA"/>
</dbReference>
<evidence type="ECO:0000313" key="5">
    <source>
        <dbReference type="EMBL" id="GJJ07218.1"/>
    </source>
</evidence>
<proteinExistence type="inferred from homology"/>
<dbReference type="SUPFAM" id="SSF55874">
    <property type="entry name" value="ATPase domain of HSP90 chaperone/DNA topoisomerase II/histidine kinase"/>
    <property type="match status" value="1"/>
</dbReference>
<comment type="caution">
    <text evidence="5">The sequence shown here is derived from an EMBL/GenBank/DDBJ whole genome shotgun (WGS) entry which is preliminary data.</text>
</comment>
<dbReference type="AlphaFoldDB" id="A0AAV5A164"/>
<dbReference type="InterPro" id="IPR020568">
    <property type="entry name" value="Ribosomal_Su5_D2-typ_SF"/>
</dbReference>
<dbReference type="GO" id="GO:0006298">
    <property type="term" value="P:mismatch repair"/>
    <property type="evidence" value="ECO:0007669"/>
    <property type="project" value="InterPro"/>
</dbReference>
<protein>
    <recommendedName>
        <fullName evidence="7">MutL C-terminal dimerisation domain-containing protein</fullName>
    </recommendedName>
</protein>
<evidence type="ECO:0000256" key="1">
    <source>
        <dbReference type="ARBA" id="ARBA00006082"/>
    </source>
</evidence>
<evidence type="ECO:0000259" key="3">
    <source>
        <dbReference type="SMART" id="SM00853"/>
    </source>
</evidence>
<dbReference type="PROSITE" id="PS00058">
    <property type="entry name" value="DNA_MISMATCH_REPAIR_1"/>
    <property type="match status" value="1"/>
</dbReference>
<dbReference type="EMBL" id="BPWL01000002">
    <property type="protein sequence ID" value="GJJ07218.1"/>
    <property type="molecule type" value="Genomic_DNA"/>
</dbReference>
<dbReference type="InterPro" id="IPR042120">
    <property type="entry name" value="MutL_C_dimsub"/>
</dbReference>
<dbReference type="InterPro" id="IPR036890">
    <property type="entry name" value="HATPase_C_sf"/>
</dbReference>
<dbReference type="Gene3D" id="3.30.1540.20">
    <property type="entry name" value="MutL, C-terminal domain, dimerisation subdomain"/>
    <property type="match status" value="1"/>
</dbReference>
<gene>
    <name evidence="5" type="ORF">Clacol_001418</name>
</gene>
<dbReference type="GO" id="GO:0016887">
    <property type="term" value="F:ATP hydrolysis activity"/>
    <property type="evidence" value="ECO:0007669"/>
    <property type="project" value="InterPro"/>
</dbReference>
<dbReference type="InterPro" id="IPR038973">
    <property type="entry name" value="MutL/Mlh/Pms-like"/>
</dbReference>
<keyword evidence="6" id="KW-1185">Reference proteome</keyword>
<dbReference type="GO" id="GO:0032300">
    <property type="term" value="C:mismatch repair complex"/>
    <property type="evidence" value="ECO:0007669"/>
    <property type="project" value="InterPro"/>
</dbReference>
<dbReference type="PANTHER" id="PTHR10073:SF47">
    <property type="entry name" value="DNA MISMATCH REPAIR PROTEIN MLH3"/>
    <property type="match status" value="1"/>
</dbReference>
<dbReference type="Gene3D" id="3.30.565.10">
    <property type="entry name" value="Histidine kinase-like ATPase, C-terminal domain"/>
    <property type="match status" value="1"/>
</dbReference>
<sequence length="709" mass="79331">MASIITLPEFSRTILRSSTILTSIPQIIHEIVQNSLDAGASQVDIGVNLGLWQCWIRDNGHGIDRTDMKILAKGGEEGRYGSSKAHDVSSLNFVSTFGFRGEALASTADISILEIFSRTNLALDTWSVTLKGGKSLYYGPAARWKHDRAGTTVVVRDAFYNLPIRRRTHPNTSRTLELIRKDLECMALVFPQVAFSLENSSKEQIEGSRKGRILTIPKTSSSLATFRHLFGKALCENVEEINFQEGEVCVRGFLSLEGTQTKSHQYLYLNRQLLSPCELHRIIDAKFASSLFGRYAVDGNADAPTKLVRRSPRKNERRPVYLLSIILPPRSVDNCVEPAKASVNVKGPPTPCKRRRTTKTAEPAVKLTKNPESEGINRTPVVDPFCTKSAGEAPWVDAITGRIYSVDLKTGHSYDINTRSPSLTNDDDEYSRTRVYVDTSRLRKTGDVERIPQWIQSTLATWKNPIFGFDKGKDDIPSLLAAASQGYKQVNSGFGINDKETISRNFDKTQLENAEIIGQVDRKFIACLIKDTSTRQDQPRQALALVDQHAADERVRVEQFLSELCTGFLNHDSNNGVETSRLNPPVPILLNKFEAHIFRGRNDFQQAFRRWGFELESTVESELGLDEEVNCTSEYAQVLVKKIPGILSEKLLTGDELEEFVKGYLARLAVEGTDFGLSQMNNNDHWTGALRWCPRELIDLVNSKACRGV</sequence>
<dbReference type="Pfam" id="PF13589">
    <property type="entry name" value="HATPase_c_3"/>
    <property type="match status" value="1"/>
</dbReference>
<dbReference type="SMART" id="SM00853">
    <property type="entry name" value="MutL_C"/>
    <property type="match status" value="1"/>
</dbReference>
<evidence type="ECO:0008006" key="7">
    <source>
        <dbReference type="Google" id="ProtNLM"/>
    </source>
</evidence>
<dbReference type="InterPro" id="IPR014721">
    <property type="entry name" value="Ribsml_uS5_D2-typ_fold_subgr"/>
</dbReference>
<keyword evidence="2" id="KW-0227">DNA damage</keyword>
<dbReference type="SUPFAM" id="SSF118116">
    <property type="entry name" value="DNA mismatch repair protein MutL"/>
    <property type="match status" value="1"/>
</dbReference>
<evidence type="ECO:0000259" key="4">
    <source>
        <dbReference type="SMART" id="SM01340"/>
    </source>
</evidence>
<evidence type="ECO:0000256" key="2">
    <source>
        <dbReference type="ARBA" id="ARBA00022763"/>
    </source>
</evidence>
<dbReference type="SMART" id="SM01340">
    <property type="entry name" value="DNA_mis_repair"/>
    <property type="match status" value="1"/>
</dbReference>
<feature type="domain" description="MutL C-terminal dimerisation" evidence="3">
    <location>
        <begin position="516"/>
        <end position="708"/>
    </location>
</feature>
<dbReference type="GO" id="GO:0030983">
    <property type="term" value="F:mismatched DNA binding"/>
    <property type="evidence" value="ECO:0007669"/>
    <property type="project" value="InterPro"/>
</dbReference>
<dbReference type="GO" id="GO:0140664">
    <property type="term" value="F:ATP-dependent DNA damage sensor activity"/>
    <property type="evidence" value="ECO:0007669"/>
    <property type="project" value="InterPro"/>
</dbReference>
<dbReference type="InterPro" id="IPR014790">
    <property type="entry name" value="MutL_C"/>
</dbReference>
<dbReference type="Gene3D" id="3.30.230.10">
    <property type="match status" value="1"/>
</dbReference>
<evidence type="ECO:0000313" key="6">
    <source>
        <dbReference type="Proteomes" id="UP001050691"/>
    </source>
</evidence>
<dbReference type="SUPFAM" id="SSF54211">
    <property type="entry name" value="Ribosomal protein S5 domain 2-like"/>
    <property type="match status" value="1"/>
</dbReference>
<dbReference type="InterPro" id="IPR037198">
    <property type="entry name" value="MutL_C_sf"/>
</dbReference>
<comment type="similarity">
    <text evidence="1">Belongs to the DNA mismatch repair MutL/HexB family.</text>
</comment>
<accession>A0AAV5A164</accession>
<dbReference type="GO" id="GO:0005524">
    <property type="term" value="F:ATP binding"/>
    <property type="evidence" value="ECO:0007669"/>
    <property type="project" value="InterPro"/>
</dbReference>
<feature type="domain" description="DNA mismatch repair protein S5" evidence="4">
    <location>
        <begin position="226"/>
        <end position="347"/>
    </location>
</feature>
<reference evidence="5" key="1">
    <citation type="submission" date="2021-10" db="EMBL/GenBank/DDBJ databases">
        <title>De novo Genome Assembly of Clathrus columnatus (Basidiomycota, Fungi) Using Illumina and Nanopore Sequence Data.</title>
        <authorList>
            <person name="Ogiso-Tanaka E."/>
            <person name="Itagaki H."/>
            <person name="Hosoya T."/>
            <person name="Hosaka K."/>
        </authorList>
    </citation>
    <scope>NUCLEOTIDE SEQUENCE</scope>
    <source>
        <strain evidence="5">MO-923</strain>
    </source>
</reference>
<dbReference type="InterPro" id="IPR014762">
    <property type="entry name" value="DNA_mismatch_repair_CS"/>
</dbReference>
<name>A0AAV5A164_9AGAM</name>
<dbReference type="Proteomes" id="UP001050691">
    <property type="component" value="Unassembled WGS sequence"/>
</dbReference>
<dbReference type="InterPro" id="IPR013507">
    <property type="entry name" value="DNA_mismatch_S5_2-like"/>
</dbReference>
<organism evidence="5 6">
    <name type="scientific">Clathrus columnatus</name>
    <dbReference type="NCBI Taxonomy" id="1419009"/>
    <lineage>
        <taxon>Eukaryota</taxon>
        <taxon>Fungi</taxon>
        <taxon>Dikarya</taxon>
        <taxon>Basidiomycota</taxon>
        <taxon>Agaricomycotina</taxon>
        <taxon>Agaricomycetes</taxon>
        <taxon>Phallomycetidae</taxon>
        <taxon>Phallales</taxon>
        <taxon>Clathraceae</taxon>
        <taxon>Clathrus</taxon>
    </lineage>
</organism>